<feature type="transmembrane region" description="Helical" evidence="2">
    <location>
        <begin position="79"/>
        <end position="97"/>
    </location>
</feature>
<evidence type="ECO:0000256" key="1">
    <source>
        <dbReference type="SAM" id="MobiDB-lite"/>
    </source>
</evidence>
<feature type="region of interest" description="Disordered" evidence="1">
    <location>
        <begin position="21"/>
        <end position="40"/>
    </location>
</feature>
<protein>
    <submittedName>
        <fullName evidence="3">Uncharacterized protein</fullName>
    </submittedName>
</protein>
<evidence type="ECO:0000313" key="4">
    <source>
        <dbReference type="Proteomes" id="UP000265926"/>
    </source>
</evidence>
<keyword evidence="2" id="KW-1133">Transmembrane helix</keyword>
<evidence type="ECO:0000313" key="3">
    <source>
        <dbReference type="EMBL" id="RIJ49377.1"/>
    </source>
</evidence>
<organism evidence="3 4">
    <name type="scientific">Maribellus luteus</name>
    <dbReference type="NCBI Taxonomy" id="2305463"/>
    <lineage>
        <taxon>Bacteria</taxon>
        <taxon>Pseudomonadati</taxon>
        <taxon>Bacteroidota</taxon>
        <taxon>Bacteroidia</taxon>
        <taxon>Marinilabiliales</taxon>
        <taxon>Prolixibacteraceae</taxon>
        <taxon>Maribellus</taxon>
    </lineage>
</organism>
<dbReference type="Proteomes" id="UP000265926">
    <property type="component" value="Unassembled WGS sequence"/>
</dbReference>
<sequence>MGYHGMGMQRWITTMKPKKFLGKKSKTDGGGGGNINDRSATEYYHLKNRKLDNLQKKKYPREYKAKLRLQLIRENRGRYILLVVSLVVAVLALWLFVNYLNYKLHWF</sequence>
<name>A0A399T5D6_9BACT</name>
<dbReference type="AlphaFoldDB" id="A0A399T5D6"/>
<keyword evidence="4" id="KW-1185">Reference proteome</keyword>
<keyword evidence="2" id="KW-0472">Membrane</keyword>
<comment type="caution">
    <text evidence="3">The sequence shown here is derived from an EMBL/GenBank/DDBJ whole genome shotgun (WGS) entry which is preliminary data.</text>
</comment>
<accession>A0A399T5D6</accession>
<reference evidence="3 4" key="1">
    <citation type="submission" date="2018-08" db="EMBL/GenBank/DDBJ databases">
        <title>Pallidiluteibacterium maritimus gen. nov., sp. nov., isolated from coastal sediment.</title>
        <authorList>
            <person name="Zhou L.Y."/>
        </authorList>
    </citation>
    <scope>NUCLEOTIDE SEQUENCE [LARGE SCALE GENOMIC DNA]</scope>
    <source>
        <strain evidence="3 4">XSD2</strain>
    </source>
</reference>
<evidence type="ECO:0000256" key="2">
    <source>
        <dbReference type="SAM" id="Phobius"/>
    </source>
</evidence>
<keyword evidence="2" id="KW-0812">Transmembrane</keyword>
<dbReference type="RefSeq" id="WP_119437264.1">
    <property type="nucleotide sequence ID" value="NZ_QWGR01000003.1"/>
</dbReference>
<gene>
    <name evidence="3" type="ORF">D1614_07490</name>
</gene>
<dbReference type="EMBL" id="QWGR01000003">
    <property type="protein sequence ID" value="RIJ49377.1"/>
    <property type="molecule type" value="Genomic_DNA"/>
</dbReference>
<dbReference type="OrthoDB" id="1454730at2"/>
<proteinExistence type="predicted"/>